<keyword evidence="3" id="KW-0227">DNA damage</keyword>
<dbReference type="GO" id="GO:0004519">
    <property type="term" value="F:endonuclease activity"/>
    <property type="evidence" value="ECO:0007669"/>
    <property type="project" value="UniProtKB-KW"/>
</dbReference>
<dbReference type="Gene3D" id="3.40.50.300">
    <property type="entry name" value="P-loop containing nucleotide triphosphate hydrolases"/>
    <property type="match status" value="3"/>
</dbReference>
<dbReference type="PANTHER" id="PTHR11070">
    <property type="entry name" value="UVRD / RECB / PCRA DNA HELICASE FAMILY MEMBER"/>
    <property type="match status" value="1"/>
</dbReference>
<dbReference type="RefSeq" id="WP_067771935.1">
    <property type="nucleotide sequence ID" value="NZ_LIGX01000001.1"/>
</dbReference>
<dbReference type="InterPro" id="IPR038726">
    <property type="entry name" value="PDDEXK_AddAB-type"/>
</dbReference>
<evidence type="ECO:0000259" key="17">
    <source>
        <dbReference type="PROSITE" id="PS51198"/>
    </source>
</evidence>
<keyword evidence="4 15" id="KW-0378">Hydrolase</keyword>
<evidence type="ECO:0000256" key="8">
    <source>
        <dbReference type="ARBA" id="ARBA00023125"/>
    </source>
</evidence>
<comment type="catalytic activity">
    <reaction evidence="11">
        <text>Couples ATP hydrolysis with the unwinding of duplex DNA by translocating in the 3'-5' direction.</text>
        <dbReference type="EC" id="5.6.2.4"/>
    </reaction>
</comment>
<evidence type="ECO:0000256" key="4">
    <source>
        <dbReference type="ARBA" id="ARBA00022801"/>
    </source>
</evidence>
<evidence type="ECO:0000256" key="16">
    <source>
        <dbReference type="SAM" id="MobiDB-lite"/>
    </source>
</evidence>
<dbReference type="Pfam" id="PF00580">
    <property type="entry name" value="UvrD-helicase"/>
    <property type="match status" value="1"/>
</dbReference>
<dbReference type="EC" id="5.6.2.4" evidence="12"/>
<dbReference type="PANTHER" id="PTHR11070:SF2">
    <property type="entry name" value="ATP-DEPENDENT DNA HELICASE SRS2"/>
    <property type="match status" value="1"/>
</dbReference>
<keyword evidence="6" id="KW-0269">Exonuclease</keyword>
<dbReference type="GO" id="GO:0000725">
    <property type="term" value="P:recombinational repair"/>
    <property type="evidence" value="ECO:0007669"/>
    <property type="project" value="TreeGrafter"/>
</dbReference>
<evidence type="ECO:0000256" key="13">
    <source>
        <dbReference type="ARBA" id="ARBA00034923"/>
    </source>
</evidence>
<proteinExistence type="predicted"/>
<accession>A0A1C7PFL2</accession>
<dbReference type="GO" id="GO:0005829">
    <property type="term" value="C:cytosol"/>
    <property type="evidence" value="ECO:0007669"/>
    <property type="project" value="TreeGrafter"/>
</dbReference>
<dbReference type="PATRIC" id="fig|1679444.3.peg.176"/>
<keyword evidence="18" id="KW-0255">Endonuclease</keyword>
<evidence type="ECO:0000256" key="15">
    <source>
        <dbReference type="PROSITE-ProRule" id="PRU00560"/>
    </source>
</evidence>
<feature type="region of interest" description="Disordered" evidence="16">
    <location>
        <begin position="852"/>
        <end position="894"/>
    </location>
</feature>
<dbReference type="OrthoDB" id="9810135at2"/>
<dbReference type="STRING" id="1679444.PYTT_2186"/>
<name>A0A1C7PFL2_9BACT</name>
<dbReference type="GO" id="GO:0004527">
    <property type="term" value="F:exonuclease activity"/>
    <property type="evidence" value="ECO:0007669"/>
    <property type="project" value="UniProtKB-KW"/>
</dbReference>
<dbReference type="InterPro" id="IPR014017">
    <property type="entry name" value="DNA_helicase_UvrD-like_C"/>
</dbReference>
<dbReference type="GO" id="GO:0005524">
    <property type="term" value="F:ATP binding"/>
    <property type="evidence" value="ECO:0007669"/>
    <property type="project" value="UniProtKB-UniRule"/>
</dbReference>
<evidence type="ECO:0000313" key="19">
    <source>
        <dbReference type="Proteomes" id="UP000176204"/>
    </source>
</evidence>
<dbReference type="Pfam" id="PF12705">
    <property type="entry name" value="PDDEXK_1"/>
    <property type="match status" value="1"/>
</dbReference>
<evidence type="ECO:0000256" key="11">
    <source>
        <dbReference type="ARBA" id="ARBA00034617"/>
    </source>
</evidence>
<dbReference type="SUPFAM" id="SSF52980">
    <property type="entry name" value="Restriction endonuclease-like"/>
    <property type="match status" value="1"/>
</dbReference>
<dbReference type="EMBL" id="LT629973">
    <property type="protein sequence ID" value="SEH97118.1"/>
    <property type="molecule type" value="Genomic_DNA"/>
</dbReference>
<evidence type="ECO:0000256" key="5">
    <source>
        <dbReference type="ARBA" id="ARBA00022806"/>
    </source>
</evidence>
<dbReference type="SUPFAM" id="SSF52540">
    <property type="entry name" value="P-loop containing nucleoside triphosphate hydrolases"/>
    <property type="match status" value="1"/>
</dbReference>
<dbReference type="InterPro" id="IPR014016">
    <property type="entry name" value="UvrD-like_ATP-bd"/>
</dbReference>
<keyword evidence="10" id="KW-0413">Isomerase</keyword>
<keyword evidence="19" id="KW-1185">Reference proteome</keyword>
<reference evidence="19" key="1">
    <citation type="submission" date="2016-09" db="EMBL/GenBank/DDBJ databases">
        <authorList>
            <person name="Koehorst J."/>
        </authorList>
    </citation>
    <scope>NUCLEOTIDE SEQUENCE [LARGE SCALE GENOMIC DNA]</scope>
</reference>
<evidence type="ECO:0000256" key="2">
    <source>
        <dbReference type="ARBA" id="ARBA00022741"/>
    </source>
</evidence>
<evidence type="ECO:0000256" key="12">
    <source>
        <dbReference type="ARBA" id="ARBA00034808"/>
    </source>
</evidence>
<keyword evidence="1" id="KW-0540">Nuclease</keyword>
<dbReference type="PROSITE" id="PS51198">
    <property type="entry name" value="UVRD_HELICASE_ATP_BIND"/>
    <property type="match status" value="1"/>
</dbReference>
<dbReference type="Pfam" id="PF13361">
    <property type="entry name" value="UvrD_C"/>
    <property type="match status" value="1"/>
</dbReference>
<keyword evidence="2 15" id="KW-0547">Nucleotide-binding</keyword>
<dbReference type="InterPro" id="IPR011335">
    <property type="entry name" value="Restrct_endonuc-II-like"/>
</dbReference>
<dbReference type="AlphaFoldDB" id="A0A1C7PFL2"/>
<evidence type="ECO:0000256" key="1">
    <source>
        <dbReference type="ARBA" id="ARBA00022722"/>
    </source>
</evidence>
<evidence type="ECO:0000256" key="6">
    <source>
        <dbReference type="ARBA" id="ARBA00022839"/>
    </source>
</evidence>
<protein>
    <recommendedName>
        <fullName evidence="12">DNA 3'-5' helicase</fullName>
        <ecNumber evidence="12">5.6.2.4</ecNumber>
    </recommendedName>
    <alternativeName>
        <fullName evidence="13">DNA 3'-5' helicase II</fullName>
    </alternativeName>
</protein>
<keyword evidence="8" id="KW-0238">DNA-binding</keyword>
<evidence type="ECO:0000256" key="7">
    <source>
        <dbReference type="ARBA" id="ARBA00022840"/>
    </source>
</evidence>
<organism evidence="18 19">
    <name type="scientific">Akkermansia glycaniphila</name>
    <dbReference type="NCBI Taxonomy" id="1679444"/>
    <lineage>
        <taxon>Bacteria</taxon>
        <taxon>Pseudomonadati</taxon>
        <taxon>Verrucomicrobiota</taxon>
        <taxon>Verrucomicrobiia</taxon>
        <taxon>Verrucomicrobiales</taxon>
        <taxon>Akkermansiaceae</taxon>
        <taxon>Akkermansia</taxon>
    </lineage>
</organism>
<dbReference type="InterPro" id="IPR000212">
    <property type="entry name" value="DNA_helicase_UvrD/REP"/>
</dbReference>
<feature type="domain" description="UvrD-like helicase ATP-binding" evidence="17">
    <location>
        <begin position="1"/>
        <end position="476"/>
    </location>
</feature>
<sequence>MNADEQPDNVRVTSTLISASAGTGKTYQLSLRFISLLALGAQPEAMAAITFTRKAAGEFADRILRDLAAGADSPQGAASLRLRILGMWQGKPGFPGLSPLADESRHPLTQERFRRLLRRLIDALGRLRLSTIDSLFASLVRMSSFELGLSDVRMVDESAREQERANALEFLYMSFQEDEDSMNEFLDRFSAMTQEGERSDMETTLQNVVASYHSAYLETPDPEAWGNLEAFGISLEAAGEPLPDTYWKDRAALIETLLPQANIARKNVMNGYESVLRKLQSDSWDLSSIKTIEQDSALPHSGEENEAYLRLKGVVRELIAATEREAMRKVRDKSRALPQILARYEEVYRERVRSRGLYDFDDITRSLPDVLGSNGAPSVLAYRMDGRIRHWMLDEFQDTSLVQWNGLRTFLEEVATDAAMGDNRSASRSLFVVGDVKQSIYGWRGGEPRLFRALQAESPWQDALQACSMATSYRSSSVVLDFVNAVFGYTGAEKHRAAEPAAGGRERPGYLEVYRLAKGKADETMLMACETVGDILRSMPLKTSGMSCAILLRKKSEVDAMCGWIRSNLPGIHVESLAETSVGIDSPLGMTLLQLFRWLRHPGNEYAVALVARSPLGKTVFGERNRNEAWTYWNRLAETEGCAAVLRHLRDGLANGGPGLLSTYHRDRLDIWMNDAESFDVQGGSLEDWIRRMQSRSQTANPPKSFVHVMTVHKSKGLEYDAVILPLLDKKAFDDQSRLDYFKALDSSGRMNGFLFAPPKAVRERYHQLQPYIEEWSEKQRQEGRNLLYVALTRAAHANYIIVPNKPSSGTSGGMVLAGIEAATGMPPENDGASVELIHTAGDRAWYAGLASPEEEPVEETIRPLPPPPRRYERRSPSIRPDEDEIGRPAETAENAEERRRILEFGHEVHAVFERILWWNPVEKPEWAANPATDAERLVLQCMDEPAIARSFAEEPGAIVLREQRLEAIVGQEWISSVIDRLIIHPDKTATVIDYKTNRNASEQELRNRYAEQMGLYRKLVAMALQLPGGESGVSAFLLSTDLKRLIPM</sequence>
<dbReference type="GO" id="GO:0043138">
    <property type="term" value="F:3'-5' DNA helicase activity"/>
    <property type="evidence" value="ECO:0007669"/>
    <property type="project" value="UniProtKB-EC"/>
</dbReference>
<evidence type="ECO:0000256" key="9">
    <source>
        <dbReference type="ARBA" id="ARBA00023204"/>
    </source>
</evidence>
<keyword evidence="5 15" id="KW-0347">Helicase</keyword>
<dbReference type="Gene3D" id="3.90.320.10">
    <property type="match status" value="1"/>
</dbReference>
<dbReference type="InterPro" id="IPR011604">
    <property type="entry name" value="PDDEXK-like_dom_sf"/>
</dbReference>
<dbReference type="GO" id="GO:0003677">
    <property type="term" value="F:DNA binding"/>
    <property type="evidence" value="ECO:0007669"/>
    <property type="project" value="UniProtKB-KW"/>
</dbReference>
<evidence type="ECO:0000256" key="3">
    <source>
        <dbReference type="ARBA" id="ARBA00022763"/>
    </source>
</evidence>
<comment type="catalytic activity">
    <reaction evidence="14">
        <text>ATP + H2O = ADP + phosphate + H(+)</text>
        <dbReference type="Rhea" id="RHEA:13065"/>
        <dbReference type="ChEBI" id="CHEBI:15377"/>
        <dbReference type="ChEBI" id="CHEBI:15378"/>
        <dbReference type="ChEBI" id="CHEBI:30616"/>
        <dbReference type="ChEBI" id="CHEBI:43474"/>
        <dbReference type="ChEBI" id="CHEBI:456216"/>
        <dbReference type="EC" id="5.6.2.4"/>
    </reaction>
</comment>
<keyword evidence="9" id="KW-0234">DNA repair</keyword>
<dbReference type="Proteomes" id="UP000176204">
    <property type="component" value="Chromosome I"/>
</dbReference>
<gene>
    <name evidence="18" type="ORF">PYTT_2186</name>
</gene>
<evidence type="ECO:0000313" key="18">
    <source>
        <dbReference type="EMBL" id="SEH97118.1"/>
    </source>
</evidence>
<keyword evidence="7 15" id="KW-0067">ATP-binding</keyword>
<evidence type="ECO:0000256" key="14">
    <source>
        <dbReference type="ARBA" id="ARBA00048988"/>
    </source>
</evidence>
<dbReference type="InterPro" id="IPR027417">
    <property type="entry name" value="P-loop_NTPase"/>
</dbReference>
<dbReference type="KEGG" id="agl:PYTT_2186"/>
<feature type="binding site" evidence="15">
    <location>
        <begin position="19"/>
        <end position="26"/>
    </location>
    <ligand>
        <name>ATP</name>
        <dbReference type="ChEBI" id="CHEBI:30616"/>
    </ligand>
</feature>
<evidence type="ECO:0000256" key="10">
    <source>
        <dbReference type="ARBA" id="ARBA00023235"/>
    </source>
</evidence>